<dbReference type="Pfam" id="PF10572">
    <property type="entry name" value="UPF0556"/>
    <property type="match status" value="1"/>
</dbReference>
<name>A0A0X3PPC6_SCHSO</name>
<gene>
    <name evidence="1" type="primary">CS010</name>
    <name evidence="1" type="ORF">TR150165</name>
</gene>
<dbReference type="PANTHER" id="PTHR31230:SF1">
    <property type="entry name" value="MYELOID-DERIVED GROWTH FACTOR"/>
    <property type="match status" value="1"/>
</dbReference>
<dbReference type="InterPro" id="IPR018887">
    <property type="entry name" value="MYDGF"/>
</dbReference>
<proteinExistence type="predicted"/>
<evidence type="ECO:0000313" key="1">
    <source>
        <dbReference type="EMBL" id="JAP53793.1"/>
    </source>
</evidence>
<dbReference type="GO" id="GO:0005615">
    <property type="term" value="C:extracellular space"/>
    <property type="evidence" value="ECO:0007669"/>
    <property type="project" value="TreeGrafter"/>
</dbReference>
<organism evidence="1">
    <name type="scientific">Schistocephalus solidus</name>
    <name type="common">Tapeworm</name>
    <dbReference type="NCBI Taxonomy" id="70667"/>
    <lineage>
        <taxon>Eukaryota</taxon>
        <taxon>Metazoa</taxon>
        <taxon>Spiralia</taxon>
        <taxon>Lophotrochozoa</taxon>
        <taxon>Platyhelminthes</taxon>
        <taxon>Cestoda</taxon>
        <taxon>Eucestoda</taxon>
        <taxon>Diphyllobothriidea</taxon>
        <taxon>Diphyllobothriidae</taxon>
        <taxon>Schistocephalus</taxon>
    </lineage>
</organism>
<dbReference type="AlphaFoldDB" id="A0A0X3PPC6"/>
<dbReference type="GO" id="GO:0001938">
    <property type="term" value="P:positive regulation of endothelial cell proliferation"/>
    <property type="evidence" value="ECO:0007669"/>
    <property type="project" value="TreeGrafter"/>
</dbReference>
<protein>
    <submittedName>
        <fullName evidence="1">UPF0556 protein C19orf10 homolog</fullName>
    </submittedName>
</protein>
<dbReference type="PANTHER" id="PTHR31230">
    <property type="entry name" value="MYELOID-DERIVED GROWTH FACTOR MYDGF"/>
    <property type="match status" value="1"/>
</dbReference>
<accession>A0A0X3PPC6</accession>
<dbReference type="EMBL" id="GEEE01009432">
    <property type="protein sequence ID" value="JAP53793.1"/>
    <property type="molecule type" value="Transcribed_RNA"/>
</dbReference>
<reference evidence="1" key="1">
    <citation type="submission" date="2016-01" db="EMBL/GenBank/DDBJ databases">
        <title>Reference transcriptome for the parasite Schistocephalus solidus: insights into the molecular evolution of parasitism.</title>
        <authorList>
            <person name="Hebert F.O."/>
            <person name="Grambauer S."/>
            <person name="Barber I."/>
            <person name="Landry C.R."/>
            <person name="Aubin-Horth N."/>
        </authorList>
    </citation>
    <scope>NUCLEOTIDE SEQUENCE</scope>
</reference>
<sequence>MTVIVGTVQFFLVIWWAVIGRAEYLRQIVVKPGGVFHKESIERDGVTCVFEYRCQGGTGENWDLSLMEGISKGHAVCHAQRSGATTSYLYFQEFALRIEGPAELITGQAYSRTENPLSADEFLVDPKKKQVSQVNGKFKNALVHASAEYVHLNKREL</sequence>